<reference evidence="2" key="1">
    <citation type="journal article" date="2022" name="G3 (Bethesda)">
        <title>Unveiling the complete genome sequence of Alicyclobacillus acidoterrestris DSM 3922T, a taint-producing strain.</title>
        <authorList>
            <person name="Leonardo I.C."/>
            <person name="Barreto Crespo M.T."/>
            <person name="Gaspar F.B."/>
        </authorList>
    </citation>
    <scope>NUCLEOTIDE SEQUENCE [LARGE SCALE GENOMIC DNA]</scope>
    <source>
        <strain evidence="2">DSM 3922</strain>
    </source>
</reference>
<sequence>MAENITMHAGKLYQESGPIDMGNLVELRQMVIDLTRRVEALESKHLSIEQIKALYGMGKIPLFDNEADELRVRSEFAATQQQYTREQVIEMAKRDVDELMMTQHLHFLRDGITITLSYEDKIDFVVNRDKRTVVALIKSSGKVWARGIAKCQPDDCFNVHIGKAIALYRALGLMVLNMYLNAPQPTEAQVGDVIKWPTTSATYVVKTKYASSANIECLSSDRFVFRGKRYYGRDISEAVIIDDSHDFGGEVM</sequence>
<organism evidence="1 2">
    <name type="scientific">Alicyclobacillus acidoterrestris (strain ATCC 49025 / DSM 3922 / CIP 106132 / NCIMB 13137 / GD3B)</name>
    <dbReference type="NCBI Taxonomy" id="1356854"/>
    <lineage>
        <taxon>Bacteria</taxon>
        <taxon>Bacillati</taxon>
        <taxon>Bacillota</taxon>
        <taxon>Bacilli</taxon>
        <taxon>Bacillales</taxon>
        <taxon>Alicyclobacillaceae</taxon>
        <taxon>Alicyclobacillus</taxon>
    </lineage>
</organism>
<dbReference type="OrthoDB" id="2589702at2"/>
<protein>
    <submittedName>
        <fullName evidence="1">Uncharacterized protein</fullName>
    </submittedName>
</protein>
<dbReference type="KEGG" id="aaco:K1I37_14945"/>
<accession>A0A9E6ZM35</accession>
<evidence type="ECO:0000313" key="1">
    <source>
        <dbReference type="EMBL" id="UNO47969.1"/>
    </source>
</evidence>
<gene>
    <name evidence="1" type="ORF">K1I37_14945</name>
</gene>
<evidence type="ECO:0000313" key="2">
    <source>
        <dbReference type="Proteomes" id="UP000829401"/>
    </source>
</evidence>
<dbReference type="eggNOG" id="ENOG50344MR">
    <property type="taxonomic scope" value="Bacteria"/>
</dbReference>
<keyword evidence="2" id="KW-1185">Reference proteome</keyword>
<name>T0D882_ALIAG</name>
<dbReference type="RefSeq" id="WP_021296155.1">
    <property type="nucleotide sequence ID" value="NZ_AURB01000124.1"/>
</dbReference>
<dbReference type="Proteomes" id="UP000829401">
    <property type="component" value="Chromosome"/>
</dbReference>
<dbReference type="PROSITE" id="PS50890">
    <property type="entry name" value="PUA"/>
    <property type="match status" value="1"/>
</dbReference>
<dbReference type="EMBL" id="CP080467">
    <property type="protein sequence ID" value="UNO47969.1"/>
    <property type="molecule type" value="Genomic_DNA"/>
</dbReference>
<dbReference type="STRING" id="1356854.N007_05560"/>
<dbReference type="AlphaFoldDB" id="T0D882"/>
<accession>T0D882</accession>
<proteinExistence type="predicted"/>